<dbReference type="Gene3D" id="3.40.50.720">
    <property type="entry name" value="NAD(P)-binding Rossmann-like Domain"/>
    <property type="match status" value="2"/>
</dbReference>
<keyword evidence="4" id="KW-0808">Transferase</keyword>
<dbReference type="SUPFAM" id="SSF53901">
    <property type="entry name" value="Thiolase-like"/>
    <property type="match status" value="2"/>
</dbReference>
<keyword evidence="6" id="KW-0511">Multifunctional enzyme</keyword>
<dbReference type="InterPro" id="IPR020841">
    <property type="entry name" value="PKS_Beta-ketoAc_synthase_dom"/>
</dbReference>
<keyword evidence="2" id="KW-0596">Phosphopantetheine</keyword>
<dbReference type="Gene3D" id="3.30.70.3290">
    <property type="match status" value="2"/>
</dbReference>
<dbReference type="PANTHER" id="PTHR43775">
    <property type="entry name" value="FATTY ACID SYNTHASE"/>
    <property type="match status" value="1"/>
</dbReference>
<evidence type="ECO:0000256" key="8">
    <source>
        <dbReference type="SAM" id="MobiDB-lite"/>
    </source>
</evidence>
<dbReference type="InterPro" id="IPR041618">
    <property type="entry name" value="PKS_DE"/>
</dbReference>
<evidence type="ECO:0000313" key="12">
    <source>
        <dbReference type="Proteomes" id="UP001385809"/>
    </source>
</evidence>
<feature type="domain" description="Carrier" evidence="9">
    <location>
        <begin position="1355"/>
        <end position="1430"/>
    </location>
</feature>
<name>A0ABU8MUN4_9PSEU</name>
<dbReference type="InterPro" id="IPR036736">
    <property type="entry name" value="ACP-like_sf"/>
</dbReference>
<dbReference type="InterPro" id="IPR020806">
    <property type="entry name" value="PKS_PP-bd"/>
</dbReference>
<keyword evidence="7" id="KW-0012">Acyltransferase</keyword>
<dbReference type="NCBIfam" id="NF045894">
    <property type="entry name" value="PKS_plus_SDR"/>
    <property type="match status" value="1"/>
</dbReference>
<dbReference type="Pfam" id="PF08990">
    <property type="entry name" value="Docking"/>
    <property type="match status" value="1"/>
</dbReference>
<evidence type="ECO:0000256" key="5">
    <source>
        <dbReference type="ARBA" id="ARBA00023194"/>
    </source>
</evidence>
<feature type="domain" description="Ketosynthase family 3 (KS3)" evidence="10">
    <location>
        <begin position="37"/>
        <end position="462"/>
    </location>
</feature>
<dbReference type="InterPro" id="IPR016039">
    <property type="entry name" value="Thiolase-like"/>
</dbReference>
<keyword evidence="3" id="KW-0597">Phosphoprotein</keyword>
<dbReference type="Pfam" id="PF00698">
    <property type="entry name" value="Acyl_transf_1"/>
    <property type="match status" value="2"/>
</dbReference>
<feature type="region of interest" description="Disordered" evidence="8">
    <location>
        <begin position="1881"/>
        <end position="1913"/>
    </location>
</feature>
<dbReference type="PROSITE" id="PS00606">
    <property type="entry name" value="KS3_1"/>
    <property type="match status" value="2"/>
</dbReference>
<dbReference type="PROSITE" id="PS50075">
    <property type="entry name" value="CARRIER"/>
    <property type="match status" value="2"/>
</dbReference>
<dbReference type="InterPro" id="IPR016035">
    <property type="entry name" value="Acyl_Trfase/lysoPLipase"/>
</dbReference>
<dbReference type="Gene3D" id="3.40.47.10">
    <property type="match status" value="2"/>
</dbReference>
<dbReference type="InterPro" id="IPR014043">
    <property type="entry name" value="Acyl_transferase_dom"/>
</dbReference>
<dbReference type="InterPro" id="IPR015083">
    <property type="entry name" value="NorB/c/GfsB-D-like_docking"/>
</dbReference>
<organism evidence="11 12">
    <name type="scientific">Actinomycetospora aurantiaca</name>
    <dbReference type="NCBI Taxonomy" id="3129233"/>
    <lineage>
        <taxon>Bacteria</taxon>
        <taxon>Bacillati</taxon>
        <taxon>Actinomycetota</taxon>
        <taxon>Actinomycetes</taxon>
        <taxon>Pseudonocardiales</taxon>
        <taxon>Pseudonocardiaceae</taxon>
        <taxon>Actinomycetospora</taxon>
    </lineage>
</organism>
<dbReference type="InterPro" id="IPR014031">
    <property type="entry name" value="Ketoacyl_synth_C"/>
</dbReference>
<dbReference type="SMART" id="SM00827">
    <property type="entry name" value="PKS_AT"/>
    <property type="match status" value="2"/>
</dbReference>
<dbReference type="CDD" id="cd00833">
    <property type="entry name" value="PKS"/>
    <property type="match status" value="2"/>
</dbReference>
<comment type="cofactor">
    <cofactor evidence="1">
        <name>pantetheine 4'-phosphate</name>
        <dbReference type="ChEBI" id="CHEBI:47942"/>
    </cofactor>
</comment>
<dbReference type="InterPro" id="IPR009081">
    <property type="entry name" value="PP-bd_ACP"/>
</dbReference>
<dbReference type="PANTHER" id="PTHR43775:SF51">
    <property type="entry name" value="INACTIVE PHENOLPHTHIOCEROL SYNTHESIS POLYKETIDE SYNTHASE TYPE I PKS1-RELATED"/>
    <property type="match status" value="1"/>
</dbReference>
<keyword evidence="5" id="KW-0045">Antibiotic biosynthesis</keyword>
<dbReference type="SUPFAM" id="SSF47336">
    <property type="entry name" value="ACP-like"/>
    <property type="match status" value="2"/>
</dbReference>
<feature type="domain" description="Ketosynthase family 3 (KS3)" evidence="10">
    <location>
        <begin position="1447"/>
        <end position="1874"/>
    </location>
</feature>
<dbReference type="Pfam" id="PF00550">
    <property type="entry name" value="PP-binding"/>
    <property type="match status" value="2"/>
</dbReference>
<evidence type="ECO:0000256" key="2">
    <source>
        <dbReference type="ARBA" id="ARBA00022450"/>
    </source>
</evidence>
<dbReference type="RefSeq" id="WP_337697275.1">
    <property type="nucleotide sequence ID" value="NZ_JBBEGN010000015.1"/>
</dbReference>
<evidence type="ECO:0000313" key="11">
    <source>
        <dbReference type="EMBL" id="MEJ2870704.1"/>
    </source>
</evidence>
<reference evidence="11 12" key="1">
    <citation type="submission" date="2024-03" db="EMBL/GenBank/DDBJ databases">
        <title>Actinomycetospora sp. OC33-EN08, a novel actinomycete isolated from wild orchid (Aerides multiflora).</title>
        <authorList>
            <person name="Suriyachadkun C."/>
        </authorList>
    </citation>
    <scope>NUCLEOTIDE SEQUENCE [LARGE SCALE GENOMIC DNA]</scope>
    <source>
        <strain evidence="11 12">OC33-EN08</strain>
    </source>
</reference>
<dbReference type="InterPro" id="IPR016036">
    <property type="entry name" value="Malonyl_transacylase_ACP-bd"/>
</dbReference>
<dbReference type="Gene3D" id="6.10.140.1830">
    <property type="match status" value="1"/>
</dbReference>
<dbReference type="SMART" id="SM00825">
    <property type="entry name" value="PKS_KS"/>
    <property type="match status" value="2"/>
</dbReference>
<feature type="domain" description="Carrier" evidence="9">
    <location>
        <begin position="2815"/>
        <end position="2890"/>
    </location>
</feature>
<dbReference type="Gene3D" id="3.40.366.10">
    <property type="entry name" value="Malonyl-Coenzyme A Acyl Carrier Protein, domain 2"/>
    <property type="match status" value="2"/>
</dbReference>
<dbReference type="SMART" id="SM00823">
    <property type="entry name" value="PKS_PP"/>
    <property type="match status" value="2"/>
</dbReference>
<dbReference type="InterPro" id="IPR013968">
    <property type="entry name" value="PKS_KR"/>
</dbReference>
<dbReference type="SUPFAM" id="SSF51735">
    <property type="entry name" value="NAD(P)-binding Rossmann-fold domains"/>
    <property type="match status" value="4"/>
</dbReference>
<dbReference type="SUPFAM" id="SSF55048">
    <property type="entry name" value="Probable ACP-binding domain of malonyl-CoA ACP transacylase"/>
    <property type="match status" value="2"/>
</dbReference>
<dbReference type="InterPro" id="IPR006162">
    <property type="entry name" value="Ppantetheine_attach_site"/>
</dbReference>
<evidence type="ECO:0000256" key="3">
    <source>
        <dbReference type="ARBA" id="ARBA00022553"/>
    </source>
</evidence>
<dbReference type="EMBL" id="JBBEGN010000015">
    <property type="protein sequence ID" value="MEJ2870704.1"/>
    <property type="molecule type" value="Genomic_DNA"/>
</dbReference>
<dbReference type="Pfam" id="PF16197">
    <property type="entry name" value="KAsynt_C_assoc"/>
    <property type="match status" value="2"/>
</dbReference>
<dbReference type="Proteomes" id="UP001385809">
    <property type="component" value="Unassembled WGS sequence"/>
</dbReference>
<accession>A0ABU8MUN4</accession>
<dbReference type="SUPFAM" id="SSF52151">
    <property type="entry name" value="FabD/lysophospholipase-like"/>
    <property type="match status" value="2"/>
</dbReference>
<proteinExistence type="predicted"/>
<dbReference type="Gene3D" id="1.10.1200.10">
    <property type="entry name" value="ACP-like"/>
    <property type="match status" value="2"/>
</dbReference>
<dbReference type="InterPro" id="IPR057326">
    <property type="entry name" value="KR_dom"/>
</dbReference>
<evidence type="ECO:0000259" key="9">
    <source>
        <dbReference type="PROSITE" id="PS50075"/>
    </source>
</evidence>
<gene>
    <name evidence="11" type="ORF">WCD74_23275</name>
</gene>
<dbReference type="Pfam" id="PF02801">
    <property type="entry name" value="Ketoacyl-synt_C"/>
    <property type="match status" value="2"/>
</dbReference>
<protein>
    <submittedName>
        <fullName evidence="11">SDR family NAD(P)-dependent oxidoreductase</fullName>
    </submittedName>
</protein>
<sequence length="2972" mass="308034">MNEPDTTEEKYLDYLRRATADLREARRRIRDLEDRGREPIAIVGIGCRYPGGITSPEELWSLVADGGEGITGFPTDRGWDLDRLYHPDPDHPGTTYTREGGFLHDAALFDPAAFGISPREALAMDPQQRLLLETSWEAFERAGIDPSTARGSRTGVFAGVMYHDYASRLLAVPDDVAGYLGTGGATSVVSGRVAYVLGLQGPAMSLDTACSSSLVTLHLACQALRAGECDRALAGGVTVMPTPGTFVDFARQRGLAADGRCKSFAESADGTGWSEGAAMLLVERLSDAQRLGHPVLAVVRGSAVNQDGASSGLTAPNGPSQQRVIADALAAAGLTPADVDAVEAHGTGTTLGDPIEAQALLATYGAAERAEPLFLGSVKSNLGHTQAAAGAAGVIKMIMAMRHGVLPATLHVDTPARRVDWDAGAVSLLTTARAWPEADHPRRAAVSSFGISGTNAHVVLEAPPAPATDEPVPAAHPHAPVPWLLSARSPEALADQAARLRADVLAHPDRDPRDVAWSLGTGRAALEHRAVVPADPEALAAVAAGRPHPRAAVGEVVDGDLAYVFTGQGAQRPGMGRELAAAFPAFARAHDEVLARFDDEVRTVLAGDDAEQLARTRFAQAGLFALEVALVRLLGSWGLHPGAVGGHSIGEIAALHVAGVLDLDDACRLVDARGRLMQDLPDGGSMVAIEAAEAEVRDRLVDGVDLAAVNGPRACVISGDDESVARVAAGFERSRRLTVSHAFHSARMEPMLDGFRAVVRGLRFREPELVVVSNGSTGNVTDPEHWVAHVRDTVRFADTVTTLRAEGARTLLEVGPDAVLTGAVAGVLDDPAAAVATLRRDRPEPEALADALAAVVVRGPQPDWDALLPGARRVDLPTSAFHRSRFWLEAPSLADLGLLAEAGADDDLRYREAWVPVPTTGAPRGRQLVAVPAGGEPTVPGLAALLRGHGIDAVEVAVPYDRAGAAAALGAAGEVEGVVATLPDAVGVLALVQGLDDAGTAGPVRFVTRDAATDPAAAEVLGLARTLAREDPARAGHVVDLDAAPDDRTTPALLGALAGDEPEVAVRRGGPLGRRLRRAAAVTGPWTAPADGTVVVTGASGALGGRVARWLVEHGARDLLLLSRRGPDATRDLEDLDGSDVRVRSLSCDVTDRDALAAALADVDVRMVVHTAGVLDDGVLSALTPERLAVVRAAKADAADHLDALCPDAELVLFSSLSGAVGSPGQANYAAANAHLDALARRRRAAGRHALSIAWGPWAGSGMAADDERLDRAGLPPMDPARAVEALGRALLADDTTVVVADVAWDRFGAGLVAAGGRAIVSEIPGVPEPTEPSASPASGVAGELAGLPADQRRRRLLDLVRDQAAAVLGHRGTDAVGADKAFTDLGVDSLTALDLRNRLGVATGITVPATAVFDHPTPEALARFLDGELGGTGVAEAPTTAAVVDGDPVAIVGMACRFPGGVTSPASLWALLESGGDGMVEFPTDRGWDLDALLDPDPDRPGTTYARTGGFLPAVGRFDADFFGISPREALAMDPQQRLLLETSWEAIEGAGIDPASLRGTPTGVFAGTNGQDYTALLGISVHDLAGHQGTGNAGSVLSGRVSYALGLEGPAVTVDTACSSSLVTLHMAVQALQRGECSLALAGGVTVMSTPGAFVEFARQGGLAPDGRCKAFSDDADGTGWSEGVGMLLVERLSDARAAGHRVLAVVRGSAVNQDGASNGLTAPNGPAQQRVIRAALAAGGLSPSDVDAVEAHGTGTSLGDPIEAGALLATYGSASERAEPLWLGSVKSNLGHTQAAAGVAGVIKMVLAMRHGVLPASLHVGEPSSKVDWSAGAVRVLSSAREWPEVVGRPRRAGVSSFGISGTNAHVVLEAPGVSGGTRLTSSVSGGTRSVPDVGEPDVSGGTRLTSSVSGGTRSVPWVLSGRTPEAVTAQAAALSAWPVESVADVAWSLVTTRSRFEWSAVVSGSSGAELGAGLRSVSAVRSGGGALGVVFTGQGSQRLGMGAGLHAVYPVFAGAFDAVCDRFDRDVRPVLDGDDAEMLNRTEWAQPALFALEVALFRLFESWGVTPSVLGAHSIGEISALHCAGVLDLDDACRLVEARGRLMGELPDGGAMVAVAASEDEVRGHLTDGVDIAAVNGPRACVISGDEAAVQAVAAHFERTKQLQVSHAFHSARMEPMLEQFRAVVQQLTFHAPQIPVVSNGSTEQITDPEHWVSHVRDTVRFADTLQTMDAGVVLELGPDGTLSSLAEHGIAAQPDVMKALGQLHAAGVDVSWERVLPEAQRVDLPTYPWQHRWFWPEMPERPLASSDPVDRAFWDAVEREDLEEITATLRPQNGAREALDEVLPLLSTWRRARKERTAGDAWVYRESWTALPEPAPAVLNGPWWVLTDTGADTGPLVAALSRAGATPVVTTVDDLPEDRPSGVLLLPSGLARTLEAIQAWQARDAGPLWCLTHGAADEQPDPAAAAVWGLGRVAALEEPQRWGGLIDLPTTLDERAADRVVGTVAAGSEDQVAVRAQGRTARRLVRATAPVTPIDVPRGTTLITGGLGALGAAVARHLADRGADHLVLVGRRGRQTPGAQDLVADLRSRGAGVTVESCDVTDRGALTSLIDGLPDLRAVVHTAGVLDDGTIAGLDPARLDAVLAPKLDAARLLDELTRERDLDAFVLFSSFAGLVGAPGQGNYAAANAGLDAVARTRRAAGLPALSIAWGPWADAGMAADDGFADRLARGGVTELDPAAALEVLDRLLGGVDPVVAVADVDWTRYAPALTGLRPAPLLAGLPEAATPTAEAGPRPGTVDLAALAPADRERGALALVRTTVAVVLGHADAADVDPARAFSDMGFDSLTAVETRNRLEAATGLVLPAHLLFDHPTPGALAAHLAAEVGGEAPDDGPSVFAELDRLERALGTVGPDDGSRERIGARLAELVATWEASGSAAPDDDRSVGDRLGDADAEQVFAFIDQEFGR</sequence>
<dbReference type="Pfam" id="PF08659">
    <property type="entry name" value="KR"/>
    <property type="match status" value="2"/>
</dbReference>
<dbReference type="InterPro" id="IPR032821">
    <property type="entry name" value="PKS_assoc"/>
</dbReference>
<dbReference type="SMART" id="SM00822">
    <property type="entry name" value="PKS_KR"/>
    <property type="match status" value="2"/>
</dbReference>
<evidence type="ECO:0000256" key="1">
    <source>
        <dbReference type="ARBA" id="ARBA00001957"/>
    </source>
</evidence>
<evidence type="ECO:0000256" key="6">
    <source>
        <dbReference type="ARBA" id="ARBA00023268"/>
    </source>
</evidence>
<dbReference type="SMART" id="SM01294">
    <property type="entry name" value="PKS_PP_betabranch"/>
    <property type="match status" value="2"/>
</dbReference>
<dbReference type="InterPro" id="IPR014030">
    <property type="entry name" value="Ketoacyl_synth_N"/>
</dbReference>
<feature type="compositionally biased region" description="Polar residues" evidence="8">
    <location>
        <begin position="1881"/>
        <end position="1891"/>
    </location>
</feature>
<dbReference type="InterPro" id="IPR001227">
    <property type="entry name" value="Ac_transferase_dom_sf"/>
</dbReference>
<dbReference type="PROSITE" id="PS52004">
    <property type="entry name" value="KS3_2"/>
    <property type="match status" value="2"/>
</dbReference>
<dbReference type="InterPro" id="IPR018201">
    <property type="entry name" value="Ketoacyl_synth_AS"/>
</dbReference>
<evidence type="ECO:0000259" key="10">
    <source>
        <dbReference type="PROSITE" id="PS52004"/>
    </source>
</evidence>
<dbReference type="InterPro" id="IPR036291">
    <property type="entry name" value="NAD(P)-bd_dom_sf"/>
</dbReference>
<dbReference type="CDD" id="cd08952">
    <property type="entry name" value="KR_1_SDR_x"/>
    <property type="match status" value="2"/>
</dbReference>
<dbReference type="Pfam" id="PF18369">
    <property type="entry name" value="PKS_DE"/>
    <property type="match status" value="1"/>
</dbReference>
<dbReference type="PROSITE" id="PS00012">
    <property type="entry name" value="PHOSPHOPANTETHEINE"/>
    <property type="match status" value="2"/>
</dbReference>
<keyword evidence="12" id="KW-1185">Reference proteome</keyword>
<evidence type="ECO:0000256" key="7">
    <source>
        <dbReference type="ARBA" id="ARBA00023315"/>
    </source>
</evidence>
<comment type="caution">
    <text evidence="11">The sequence shown here is derived from an EMBL/GenBank/DDBJ whole genome shotgun (WGS) entry which is preliminary data.</text>
</comment>
<dbReference type="Pfam" id="PF00109">
    <property type="entry name" value="ketoacyl-synt"/>
    <property type="match status" value="2"/>
</dbReference>
<evidence type="ECO:0000256" key="4">
    <source>
        <dbReference type="ARBA" id="ARBA00022679"/>
    </source>
</evidence>
<dbReference type="InterPro" id="IPR050091">
    <property type="entry name" value="PKS_NRPS_Biosynth_Enz"/>
</dbReference>